<protein>
    <submittedName>
        <fullName evidence="1">Uncharacterized protein</fullName>
    </submittedName>
</protein>
<sequence length="153" mass="15920">MEAAQLLNGAGAQVGAAARIALDVHAFLQVSRYVAHAHDQEHATIARLDAQAEKSGKTAEPRTNPAKIAPEGRAVALATAKTGRPRSRSAALSGSDTGIVAHLRTGRADADAQDKRVRTAQLFDSSGAEVRAAARVPLEGPADLLHAFISTSR</sequence>
<dbReference type="Proteomes" id="UP000037151">
    <property type="component" value="Unassembled WGS sequence"/>
</dbReference>
<dbReference type="Pfam" id="PF03752">
    <property type="entry name" value="ALF"/>
    <property type="match status" value="1"/>
</dbReference>
<reference evidence="2" key="1">
    <citation type="submission" date="2014-07" db="EMBL/GenBank/DDBJ databases">
        <title>Genome sequencing of plant-pathogenic Streptomyces species.</title>
        <authorList>
            <person name="Harrison J."/>
            <person name="Sapp M."/>
            <person name="Thwaites R."/>
            <person name="Studholme D.J."/>
        </authorList>
    </citation>
    <scope>NUCLEOTIDE SEQUENCE [LARGE SCALE GENOMIC DNA]</scope>
    <source>
        <strain evidence="2">NCPPB 4445</strain>
    </source>
</reference>
<evidence type="ECO:0000313" key="1">
    <source>
        <dbReference type="EMBL" id="KND34434.1"/>
    </source>
</evidence>
<proteinExistence type="predicted"/>
<dbReference type="PATRIC" id="fig|42234.21.peg.3368"/>
<gene>
    <name evidence="1" type="ORF">IQ63_16350</name>
</gene>
<dbReference type="EMBL" id="JPPY01000111">
    <property type="protein sequence ID" value="KND34434.1"/>
    <property type="molecule type" value="Genomic_DNA"/>
</dbReference>
<comment type="caution">
    <text evidence="1">The sequence shown here is derived from an EMBL/GenBank/DDBJ whole genome shotgun (WGS) entry which is preliminary data.</text>
</comment>
<dbReference type="InterPro" id="IPR005506">
    <property type="entry name" value="DUF312_ALF"/>
</dbReference>
<name>A0A0L0K9S9_9ACTN</name>
<organism evidence="1 2">
    <name type="scientific">Streptomyces acidiscabies</name>
    <dbReference type="NCBI Taxonomy" id="42234"/>
    <lineage>
        <taxon>Bacteria</taxon>
        <taxon>Bacillati</taxon>
        <taxon>Actinomycetota</taxon>
        <taxon>Actinomycetes</taxon>
        <taxon>Kitasatosporales</taxon>
        <taxon>Streptomycetaceae</taxon>
        <taxon>Streptomyces</taxon>
    </lineage>
</organism>
<accession>A0A0L0K9S9</accession>
<dbReference type="AlphaFoldDB" id="A0A0L0K9S9"/>
<evidence type="ECO:0000313" key="2">
    <source>
        <dbReference type="Proteomes" id="UP000037151"/>
    </source>
</evidence>